<protein>
    <recommendedName>
        <fullName evidence="4">DUF1275 domain-containing protein</fullName>
    </recommendedName>
</protein>
<name>A0A1E7WW59_9BURK</name>
<feature type="transmembrane region" description="Helical" evidence="1">
    <location>
        <begin position="104"/>
        <end position="125"/>
    </location>
</feature>
<feature type="transmembrane region" description="Helical" evidence="1">
    <location>
        <begin position="26"/>
        <end position="45"/>
    </location>
</feature>
<evidence type="ECO:0000256" key="1">
    <source>
        <dbReference type="SAM" id="Phobius"/>
    </source>
</evidence>
<accession>A0A1E7WW59</accession>
<dbReference type="PANTHER" id="PTHR37314">
    <property type="entry name" value="SLR0142 PROTEIN"/>
    <property type="match status" value="1"/>
</dbReference>
<dbReference type="InterPro" id="IPR010699">
    <property type="entry name" value="DUF1275"/>
</dbReference>
<dbReference type="AlphaFoldDB" id="A0A1E7WW59"/>
<evidence type="ECO:0000313" key="3">
    <source>
        <dbReference type="Proteomes" id="UP000175989"/>
    </source>
</evidence>
<evidence type="ECO:0000313" key="2">
    <source>
        <dbReference type="EMBL" id="OFA03974.1"/>
    </source>
</evidence>
<feature type="transmembrane region" description="Helical" evidence="1">
    <location>
        <begin position="220"/>
        <end position="242"/>
    </location>
</feature>
<gene>
    <name evidence="2" type="ORF">DUPY_17900</name>
</gene>
<keyword evidence="1" id="KW-1133">Transmembrane helix</keyword>
<sequence length="252" mass="27025">MPLNYSLNYSRRLTGRTRTQPANRQLGCMLAFIAGAVNAGGFLAVQHYTSHMTGIVSAMADQLALGMYSLVAVGLSALVSFLLGATLSTMMVRHSRQRNLHSEYALPLLVEAGLLLCFGLLGSQISGFNGYYVSATVMLLSFIMGLQNAVITKLSNAEIRTTHITGVITDIGIEMGKLLCPGTGAKAPDRSRLRLLAMLALCFFIGGVSGALGFKHLGYAATVPLAVTLMALSIIPIADDLLDYLRQRGRRR</sequence>
<dbReference type="Proteomes" id="UP000175989">
    <property type="component" value="Unassembled WGS sequence"/>
</dbReference>
<keyword evidence="3" id="KW-1185">Reference proteome</keyword>
<dbReference type="OrthoDB" id="270162at2"/>
<organism evidence="2 3">
    <name type="scientific">Duganella phyllosphaerae</name>
    <dbReference type="NCBI Taxonomy" id="762836"/>
    <lineage>
        <taxon>Bacteria</taxon>
        <taxon>Pseudomonadati</taxon>
        <taxon>Pseudomonadota</taxon>
        <taxon>Betaproteobacteria</taxon>
        <taxon>Burkholderiales</taxon>
        <taxon>Oxalobacteraceae</taxon>
        <taxon>Telluria group</taxon>
        <taxon>Duganella</taxon>
    </lineage>
</organism>
<keyword evidence="1" id="KW-0812">Transmembrane</keyword>
<dbReference type="PATRIC" id="fig|762836.4.peg.1861"/>
<comment type="caution">
    <text evidence="2">The sequence shown here is derived from an EMBL/GenBank/DDBJ whole genome shotgun (WGS) entry which is preliminary data.</text>
</comment>
<feature type="transmembrane region" description="Helical" evidence="1">
    <location>
        <begin position="131"/>
        <end position="151"/>
    </location>
</feature>
<feature type="transmembrane region" description="Helical" evidence="1">
    <location>
        <begin position="195"/>
        <end position="214"/>
    </location>
</feature>
<feature type="transmembrane region" description="Helical" evidence="1">
    <location>
        <begin position="65"/>
        <end position="92"/>
    </location>
</feature>
<keyword evidence="1" id="KW-0472">Membrane</keyword>
<dbReference type="RefSeq" id="WP_070247482.1">
    <property type="nucleotide sequence ID" value="NZ_LROM01000071.1"/>
</dbReference>
<dbReference type="EMBL" id="LROM01000071">
    <property type="protein sequence ID" value="OFA03974.1"/>
    <property type="molecule type" value="Genomic_DNA"/>
</dbReference>
<reference evidence="3" key="1">
    <citation type="journal article" date="2016" name="Front. Microbiol.">
        <title>Molecular Keys to the Janthinobacterium and Duganella spp. Interaction with the Plant Pathogen Fusarium graminearum.</title>
        <authorList>
            <person name="Haack F.S."/>
            <person name="Poehlein A."/>
            <person name="Kroger C."/>
            <person name="Voigt C.A."/>
            <person name="Piepenbring M."/>
            <person name="Bode H.B."/>
            <person name="Daniel R."/>
            <person name="Schafer W."/>
            <person name="Streit W.R."/>
        </authorList>
    </citation>
    <scope>NUCLEOTIDE SEQUENCE [LARGE SCALE GENOMIC DNA]</scope>
    <source>
        <strain evidence="3">T54</strain>
    </source>
</reference>
<dbReference type="PANTHER" id="PTHR37314:SF4">
    <property type="entry name" value="UPF0700 TRANSMEMBRANE PROTEIN YOAK"/>
    <property type="match status" value="1"/>
</dbReference>
<evidence type="ECO:0008006" key="4">
    <source>
        <dbReference type="Google" id="ProtNLM"/>
    </source>
</evidence>
<proteinExistence type="predicted"/>
<dbReference type="Pfam" id="PF06912">
    <property type="entry name" value="DUF1275"/>
    <property type="match status" value="1"/>
</dbReference>